<keyword evidence="4" id="KW-1185">Reference proteome</keyword>
<gene>
    <name evidence="3" type="primary">ctaH</name>
    <name evidence="3" type="ORF">LOM8899_00969</name>
</gene>
<dbReference type="SUPFAM" id="SSF81469">
    <property type="entry name" value="Bacterial aa3 type cytochrome c oxidase subunit IV"/>
    <property type="match status" value="1"/>
</dbReference>
<reference evidence="3 4" key="1">
    <citation type="submission" date="2017-05" db="EMBL/GenBank/DDBJ databases">
        <authorList>
            <person name="Song R."/>
            <person name="Chenine A.L."/>
            <person name="Ruprecht R.M."/>
        </authorList>
    </citation>
    <scope>NUCLEOTIDE SEQUENCE [LARGE SCALE GENOMIC DNA]</scope>
    <source>
        <strain evidence="3 4">CECT 8899</strain>
    </source>
</reference>
<dbReference type="Gene3D" id="1.20.5.160">
    <property type="entry name" value="Bacterial aa3 type cytochrome c oxidase subunit IV"/>
    <property type="match status" value="1"/>
</dbReference>
<dbReference type="AlphaFoldDB" id="A0A238LAY3"/>
<dbReference type="Proteomes" id="UP000201613">
    <property type="component" value="Unassembled WGS sequence"/>
</dbReference>
<dbReference type="InterPro" id="IPR036596">
    <property type="entry name" value="Cyt-C_aa3_sf"/>
</dbReference>
<evidence type="ECO:0000259" key="2">
    <source>
        <dbReference type="Pfam" id="PF07835"/>
    </source>
</evidence>
<keyword evidence="3" id="KW-0560">Oxidoreductase</keyword>
<name>A0A238LAY3_9RHOB</name>
<keyword evidence="1" id="KW-0472">Membrane</keyword>
<keyword evidence="1" id="KW-0812">Transmembrane</keyword>
<dbReference type="RefSeq" id="WP_093990967.1">
    <property type="nucleotide sequence ID" value="NZ_FXZK01000001.1"/>
</dbReference>
<evidence type="ECO:0000313" key="3">
    <source>
        <dbReference type="EMBL" id="SMY06839.1"/>
    </source>
</evidence>
<dbReference type="EC" id="1.9.3.1" evidence="3"/>
<protein>
    <submittedName>
        <fullName evidence="3">Cytochrome c oxidase subunit 4</fullName>
        <ecNumber evidence="3">1.9.3.1</ecNumber>
    </submittedName>
</protein>
<evidence type="ECO:0000256" key="1">
    <source>
        <dbReference type="SAM" id="Phobius"/>
    </source>
</evidence>
<organism evidence="3 4">
    <name type="scientific">Flavimaricola marinus</name>
    <dbReference type="NCBI Taxonomy" id="1819565"/>
    <lineage>
        <taxon>Bacteria</taxon>
        <taxon>Pseudomonadati</taxon>
        <taxon>Pseudomonadota</taxon>
        <taxon>Alphaproteobacteria</taxon>
        <taxon>Rhodobacterales</taxon>
        <taxon>Paracoccaceae</taxon>
        <taxon>Flavimaricola</taxon>
    </lineage>
</organism>
<dbReference type="InterPro" id="IPR012422">
    <property type="entry name" value="Cyt_c_oxidase_su4_bac-aa3"/>
</dbReference>
<dbReference type="GO" id="GO:0016491">
    <property type="term" value="F:oxidoreductase activity"/>
    <property type="evidence" value="ECO:0007669"/>
    <property type="project" value="UniProtKB-KW"/>
</dbReference>
<proteinExistence type="predicted"/>
<sequence length="44" mass="4921">MAEYEHGSMDITDKEKTFDGFVKISTRVAIFSIVLLIFIALVNG</sequence>
<feature type="domain" description="Cytochrome c oxidase subunit IV bacterial aa3 type" evidence="2">
    <location>
        <begin position="4"/>
        <end position="43"/>
    </location>
</feature>
<feature type="transmembrane region" description="Helical" evidence="1">
    <location>
        <begin position="24"/>
        <end position="42"/>
    </location>
</feature>
<evidence type="ECO:0000313" key="4">
    <source>
        <dbReference type="Proteomes" id="UP000201613"/>
    </source>
</evidence>
<keyword evidence="1" id="KW-1133">Transmembrane helix</keyword>
<accession>A0A238LAY3</accession>
<dbReference type="OrthoDB" id="7691500at2"/>
<dbReference type="EMBL" id="FXZK01000001">
    <property type="protein sequence ID" value="SMY06839.1"/>
    <property type="molecule type" value="Genomic_DNA"/>
</dbReference>
<dbReference type="Pfam" id="PF07835">
    <property type="entry name" value="COX4_pro_2"/>
    <property type="match status" value="1"/>
</dbReference>